<keyword evidence="1" id="KW-1133">Transmembrane helix</keyword>
<organism evidence="2 3">
    <name type="scientific">Erpetoichthys calabaricus</name>
    <name type="common">Rope fish</name>
    <name type="synonym">Calamoichthys calabaricus</name>
    <dbReference type="NCBI Taxonomy" id="27687"/>
    <lineage>
        <taxon>Eukaryota</taxon>
        <taxon>Metazoa</taxon>
        <taxon>Chordata</taxon>
        <taxon>Craniata</taxon>
        <taxon>Vertebrata</taxon>
        <taxon>Euteleostomi</taxon>
        <taxon>Actinopterygii</taxon>
        <taxon>Polypteriformes</taxon>
        <taxon>Polypteridae</taxon>
        <taxon>Erpetoichthys</taxon>
    </lineage>
</organism>
<dbReference type="GO" id="GO:0005783">
    <property type="term" value="C:endoplasmic reticulum"/>
    <property type="evidence" value="ECO:0007669"/>
    <property type="project" value="TreeGrafter"/>
</dbReference>
<proteinExistence type="predicted"/>
<dbReference type="GO" id="GO:0047750">
    <property type="term" value="F:cholestenol delta-isomerase activity"/>
    <property type="evidence" value="ECO:0007669"/>
    <property type="project" value="InterPro"/>
</dbReference>
<dbReference type="GO" id="GO:0000247">
    <property type="term" value="F:C-8 sterol isomerase activity"/>
    <property type="evidence" value="ECO:0007669"/>
    <property type="project" value="TreeGrafter"/>
</dbReference>
<keyword evidence="1" id="KW-0472">Membrane</keyword>
<dbReference type="AlphaFoldDB" id="A0A8C4XFQ1"/>
<protein>
    <submittedName>
        <fullName evidence="2">Uncharacterized protein</fullName>
    </submittedName>
</protein>
<feature type="transmembrane region" description="Helical" evidence="1">
    <location>
        <begin position="67"/>
        <end position="93"/>
    </location>
</feature>
<evidence type="ECO:0000256" key="1">
    <source>
        <dbReference type="SAM" id="Phobius"/>
    </source>
</evidence>
<reference evidence="2" key="1">
    <citation type="submission" date="2025-08" db="UniProtKB">
        <authorList>
            <consortium name="Ensembl"/>
        </authorList>
    </citation>
    <scope>IDENTIFICATION</scope>
</reference>
<dbReference type="PANTHER" id="PTHR14207:SF0">
    <property type="entry name" value="3-BETA-HYDROXYSTEROID-DELTA(8),DELTA(7)-ISOMERASE"/>
    <property type="match status" value="1"/>
</dbReference>
<dbReference type="PANTHER" id="PTHR14207">
    <property type="entry name" value="STEROL ISOMERASE"/>
    <property type="match status" value="1"/>
</dbReference>
<dbReference type="InterPro" id="IPR007905">
    <property type="entry name" value="EBP"/>
</dbReference>
<dbReference type="Ensembl" id="ENSECRT00000028072.1">
    <property type="protein sequence ID" value="ENSECRP00000027498.1"/>
    <property type="gene ID" value="ENSECRG00000018616.1"/>
</dbReference>
<dbReference type="GO" id="GO:0004769">
    <property type="term" value="F:steroid Delta-isomerase activity"/>
    <property type="evidence" value="ECO:0007669"/>
    <property type="project" value="TreeGrafter"/>
</dbReference>
<dbReference type="Proteomes" id="UP000694620">
    <property type="component" value="Unassembled WGS sequence"/>
</dbReference>
<name>A0A8C4XFQ1_ERPCA</name>
<accession>A0A8C4XFQ1</accession>
<sequence>MAEKEKSLKEEQIHPYWPRELVIPGYQPNDLSMQEILAGLFLMAGGLILMSWFVSSHCQKFSTARKLVLCWFTVCGFIHGVIEGWFSLFYQIIPTDQSILSQLCESKLHFYFHESQVQNTKKMKRARSNHLGTRHGQYLGTPPLRSITAYKYLGCFHPFVLVKAFYFFMILWPSSIHCSFEFCPQIFSDV</sequence>
<dbReference type="GO" id="GO:0006695">
    <property type="term" value="P:cholesterol biosynthetic process"/>
    <property type="evidence" value="ECO:0007669"/>
    <property type="project" value="TreeGrafter"/>
</dbReference>
<keyword evidence="1" id="KW-0812">Transmembrane</keyword>
<evidence type="ECO:0000313" key="2">
    <source>
        <dbReference type="Ensembl" id="ENSECRP00000027498.1"/>
    </source>
</evidence>
<dbReference type="GO" id="GO:0016020">
    <property type="term" value="C:membrane"/>
    <property type="evidence" value="ECO:0007669"/>
    <property type="project" value="InterPro"/>
</dbReference>
<feature type="transmembrane region" description="Helical" evidence="1">
    <location>
        <begin position="36"/>
        <end position="55"/>
    </location>
</feature>
<dbReference type="GeneTree" id="ENSGT00530000063715"/>
<keyword evidence="3" id="KW-1185">Reference proteome</keyword>
<evidence type="ECO:0000313" key="3">
    <source>
        <dbReference type="Proteomes" id="UP000694620"/>
    </source>
</evidence>
<reference evidence="2" key="2">
    <citation type="submission" date="2025-09" db="UniProtKB">
        <authorList>
            <consortium name="Ensembl"/>
        </authorList>
    </citation>
    <scope>IDENTIFICATION</scope>
</reference>